<gene>
    <name evidence="1" type="ORF">FYJ52_00195</name>
</gene>
<evidence type="ECO:0000313" key="2">
    <source>
        <dbReference type="Proteomes" id="UP000461754"/>
    </source>
</evidence>
<dbReference type="EMBL" id="VUMO01000001">
    <property type="protein sequence ID" value="MSS18843.1"/>
    <property type="molecule type" value="Genomic_DNA"/>
</dbReference>
<keyword evidence="2" id="KW-1185">Reference proteome</keyword>
<name>A0A7X2NDZ0_9FIRM</name>
<sequence>MITLQMFDTREDLCKLTGLSEDALWDKGFEPEDWDVGFCSDQALTYTEFDKDCGEWEEPVSGAYWLVRQMEDYCIGYDCVKFGGKYYYMVHHA</sequence>
<proteinExistence type="predicted"/>
<organism evidence="1 2">
    <name type="scientific">Pseudoramibacter porci</name>
    <dbReference type="NCBI Taxonomy" id="2606631"/>
    <lineage>
        <taxon>Bacteria</taxon>
        <taxon>Bacillati</taxon>
        <taxon>Bacillota</taxon>
        <taxon>Clostridia</taxon>
        <taxon>Eubacteriales</taxon>
        <taxon>Eubacteriaceae</taxon>
        <taxon>Pseudoramibacter</taxon>
    </lineage>
</organism>
<dbReference type="AlphaFoldDB" id="A0A7X2NDZ0"/>
<reference evidence="1 2" key="1">
    <citation type="submission" date="2019-08" db="EMBL/GenBank/DDBJ databases">
        <title>In-depth cultivation of the pig gut microbiome towards novel bacterial diversity and tailored functional studies.</title>
        <authorList>
            <person name="Wylensek D."/>
            <person name="Hitch T.C.A."/>
            <person name="Clavel T."/>
        </authorList>
    </citation>
    <scope>NUCLEOTIDE SEQUENCE [LARGE SCALE GENOMIC DNA]</scope>
    <source>
        <strain evidence="1 2">RF-744-FAT-4</strain>
    </source>
</reference>
<dbReference type="Proteomes" id="UP000461754">
    <property type="component" value="Unassembled WGS sequence"/>
</dbReference>
<comment type="caution">
    <text evidence="1">The sequence shown here is derived from an EMBL/GenBank/DDBJ whole genome shotgun (WGS) entry which is preliminary data.</text>
</comment>
<dbReference type="RefSeq" id="WP_154575252.1">
    <property type="nucleotide sequence ID" value="NZ_VUMO01000001.1"/>
</dbReference>
<evidence type="ECO:0000313" key="1">
    <source>
        <dbReference type="EMBL" id="MSS18843.1"/>
    </source>
</evidence>
<protein>
    <submittedName>
        <fullName evidence="1">Uncharacterized protein</fullName>
    </submittedName>
</protein>
<accession>A0A7X2NDZ0</accession>